<keyword evidence="3" id="KW-1185">Reference proteome</keyword>
<reference evidence="2 3" key="1">
    <citation type="journal article" date="2023" name="Microorganisms">
        <title>Thiorhodovibrio frisius and Trv. litoralis spp. nov., Two Novel Members from a Clade of Fastidious Purple Sulfur Bacteria That Exhibit Unique Red-Shifted Light-Harvesting Capabilities.</title>
        <authorList>
            <person name="Methner A."/>
            <person name="Kuzyk S.B."/>
            <person name="Petersen J."/>
            <person name="Bauer S."/>
            <person name="Brinkmann H."/>
            <person name="Sichau K."/>
            <person name="Wanner G."/>
            <person name="Wolf J."/>
            <person name="Neumann-Schaal M."/>
            <person name="Henke P."/>
            <person name="Tank M."/>
            <person name="Sproer C."/>
            <person name="Bunk B."/>
            <person name="Overmann J."/>
        </authorList>
    </citation>
    <scope>NUCLEOTIDE SEQUENCE [LARGE SCALE GENOMIC DNA]</scope>
    <source>
        <strain evidence="2 3">DSM 6702</strain>
    </source>
</reference>
<evidence type="ECO:0000313" key="2">
    <source>
        <dbReference type="EMBL" id="WPL15471.1"/>
    </source>
</evidence>
<proteinExistence type="predicted"/>
<gene>
    <name evidence="2" type="ORF">Thiowin_00370</name>
</gene>
<protein>
    <submittedName>
        <fullName evidence="2">Uncharacterized protein</fullName>
    </submittedName>
</protein>
<feature type="compositionally biased region" description="Basic and acidic residues" evidence="1">
    <location>
        <begin position="1"/>
        <end position="12"/>
    </location>
</feature>
<name>A0ABZ0S2J6_9GAMM</name>
<accession>A0ABZ0S2J6</accession>
<dbReference type="Proteomes" id="UP001432180">
    <property type="component" value="Chromosome"/>
</dbReference>
<feature type="region of interest" description="Disordered" evidence="1">
    <location>
        <begin position="1"/>
        <end position="26"/>
    </location>
</feature>
<dbReference type="EMBL" id="CP121472">
    <property type="protein sequence ID" value="WPL15471.1"/>
    <property type="molecule type" value="Genomic_DNA"/>
</dbReference>
<evidence type="ECO:0000313" key="3">
    <source>
        <dbReference type="Proteomes" id="UP001432180"/>
    </source>
</evidence>
<sequence length="65" mass="7105">MQARRSAKEQLMRETTSISDGNLAKPPRQVKVPAISKFIFQRPVVGPVISGCAILARHEAAGSRF</sequence>
<organism evidence="2 3">
    <name type="scientific">Thiorhodovibrio winogradskyi</name>
    <dbReference type="NCBI Taxonomy" id="77007"/>
    <lineage>
        <taxon>Bacteria</taxon>
        <taxon>Pseudomonadati</taxon>
        <taxon>Pseudomonadota</taxon>
        <taxon>Gammaproteobacteria</taxon>
        <taxon>Chromatiales</taxon>
        <taxon>Chromatiaceae</taxon>
        <taxon>Thiorhodovibrio</taxon>
    </lineage>
</organism>
<evidence type="ECO:0000256" key="1">
    <source>
        <dbReference type="SAM" id="MobiDB-lite"/>
    </source>
</evidence>